<feature type="domain" description="Inverse autotransporter beta-domain" evidence="1">
    <location>
        <begin position="7"/>
        <end position="233"/>
    </location>
</feature>
<reference evidence="2 3" key="1">
    <citation type="submission" date="2016-10" db="EMBL/GenBank/DDBJ databases">
        <authorList>
            <person name="de Groot N.N."/>
        </authorList>
    </citation>
    <scope>NUCLEOTIDE SEQUENCE [LARGE SCALE GENOMIC DNA]</scope>
    <source>
        <strain evidence="2 3">DSM 1736</strain>
    </source>
</reference>
<keyword evidence="3" id="KW-1185">Reference proteome</keyword>
<dbReference type="STRING" id="146817.SAMN04488502_10979"/>
<organism evidence="2 3">
    <name type="scientific">Dendrosporobacter quercicolus</name>
    <dbReference type="NCBI Taxonomy" id="146817"/>
    <lineage>
        <taxon>Bacteria</taxon>
        <taxon>Bacillati</taxon>
        <taxon>Bacillota</taxon>
        <taxon>Negativicutes</taxon>
        <taxon>Selenomonadales</taxon>
        <taxon>Sporomusaceae</taxon>
        <taxon>Dendrosporobacter</taxon>
    </lineage>
</organism>
<dbReference type="Proteomes" id="UP000214880">
    <property type="component" value="Unassembled WGS sequence"/>
</dbReference>
<evidence type="ECO:0000259" key="1">
    <source>
        <dbReference type="Pfam" id="PF11924"/>
    </source>
</evidence>
<evidence type="ECO:0000313" key="2">
    <source>
        <dbReference type="EMBL" id="SDM95291.1"/>
    </source>
</evidence>
<name>A0A1G9XFH8_9FIRM</name>
<sequence>MKRTDISIQFQTDFKPIYSLETINPLGKMTDKVTNFYQFQFGNDLTAGTVANFGLGNRVLSDDKASMIGANIFFDHAFRHGHERIGGGLEYFQGRNEYRSNIYHAVSGEKEIDSVNHIFEKALSGYDYEIGTSFAKAPWAKLYLKGYHWDYTYANNVDGYKVRTVLQVTSQFNTELGYYKDNNATGQKYIKVMYNLAEKSNAPAMFEANKPIFRAGEDIKVENKRLDKVQRENDIRVETYQKVTSGGGTTIIPLAISFAHIGS</sequence>
<dbReference type="InterPro" id="IPR024519">
    <property type="entry name" value="IAT_beta"/>
</dbReference>
<accession>A0A1G9XFH8</accession>
<protein>
    <submittedName>
        <fullName evidence="2">Invasin beta-domain of outer membrane</fullName>
    </submittedName>
</protein>
<dbReference type="Gene3D" id="2.40.160.160">
    <property type="entry name" value="Inverse autotransporter, beta-domain"/>
    <property type="match status" value="1"/>
</dbReference>
<dbReference type="AlphaFoldDB" id="A0A1G9XFH8"/>
<gene>
    <name evidence="2" type="ORF">SAMN04488502_10979</name>
</gene>
<proteinExistence type="predicted"/>
<dbReference type="InterPro" id="IPR038177">
    <property type="entry name" value="IAT_beta_sf"/>
</dbReference>
<dbReference type="OrthoDB" id="1672232at2"/>
<dbReference type="EMBL" id="FNHB01000009">
    <property type="protein sequence ID" value="SDM95291.1"/>
    <property type="molecule type" value="Genomic_DNA"/>
</dbReference>
<dbReference type="RefSeq" id="WP_092074443.1">
    <property type="nucleotide sequence ID" value="NZ_FNHB01000009.1"/>
</dbReference>
<evidence type="ECO:0000313" key="3">
    <source>
        <dbReference type="Proteomes" id="UP000214880"/>
    </source>
</evidence>
<dbReference type="Pfam" id="PF11924">
    <property type="entry name" value="IAT_beta"/>
    <property type="match status" value="1"/>
</dbReference>